<evidence type="ECO:0000256" key="1">
    <source>
        <dbReference type="ARBA" id="ARBA00001933"/>
    </source>
</evidence>
<feature type="domain" description="Aminotransferase class I/classII large" evidence="5">
    <location>
        <begin position="31"/>
        <end position="164"/>
    </location>
</feature>
<evidence type="ECO:0000313" key="6">
    <source>
        <dbReference type="EMBL" id="CAH1964423.1"/>
    </source>
</evidence>
<evidence type="ECO:0000259" key="5">
    <source>
        <dbReference type="Pfam" id="PF00155"/>
    </source>
</evidence>
<dbReference type="InterPro" id="IPR015424">
    <property type="entry name" value="PyrdxlP-dep_Trfase"/>
</dbReference>
<gene>
    <name evidence="6" type="ORF">ACAOBT_LOCUS5791</name>
</gene>
<proteinExistence type="inferred from homology"/>
<comment type="similarity">
    <text evidence="2">Belongs to the class-II pyridoxal-phosphate-dependent aminotransferase family.</text>
</comment>
<dbReference type="PANTHER" id="PTHR13693:SF102">
    <property type="entry name" value="2-AMINO-3-KETOBUTYRATE COENZYME A LIGASE, MITOCHONDRIAL"/>
    <property type="match status" value="1"/>
</dbReference>
<dbReference type="EMBL" id="CAKOFQ010006715">
    <property type="protein sequence ID" value="CAH1964423.1"/>
    <property type="molecule type" value="Genomic_DNA"/>
</dbReference>
<evidence type="ECO:0000256" key="4">
    <source>
        <dbReference type="ARBA" id="ARBA00023315"/>
    </source>
</evidence>
<dbReference type="GO" id="GO:0048821">
    <property type="term" value="P:erythrocyte development"/>
    <property type="evidence" value="ECO:0007669"/>
    <property type="project" value="TreeGrafter"/>
</dbReference>
<dbReference type="Pfam" id="PF00155">
    <property type="entry name" value="Aminotran_1_2"/>
    <property type="match status" value="1"/>
</dbReference>
<keyword evidence="7" id="KW-1185">Reference proteome</keyword>
<evidence type="ECO:0000256" key="3">
    <source>
        <dbReference type="ARBA" id="ARBA00022679"/>
    </source>
</evidence>
<organism evidence="6 7">
    <name type="scientific">Acanthoscelides obtectus</name>
    <name type="common">Bean weevil</name>
    <name type="synonym">Bruchus obtectus</name>
    <dbReference type="NCBI Taxonomy" id="200917"/>
    <lineage>
        <taxon>Eukaryota</taxon>
        <taxon>Metazoa</taxon>
        <taxon>Ecdysozoa</taxon>
        <taxon>Arthropoda</taxon>
        <taxon>Hexapoda</taxon>
        <taxon>Insecta</taxon>
        <taxon>Pterygota</taxon>
        <taxon>Neoptera</taxon>
        <taxon>Endopterygota</taxon>
        <taxon>Coleoptera</taxon>
        <taxon>Polyphaga</taxon>
        <taxon>Cucujiformia</taxon>
        <taxon>Chrysomeloidea</taxon>
        <taxon>Chrysomelidae</taxon>
        <taxon>Bruchinae</taxon>
        <taxon>Bruchini</taxon>
        <taxon>Acanthoscelides</taxon>
    </lineage>
</organism>
<dbReference type="Gene3D" id="3.40.640.10">
    <property type="entry name" value="Type I PLP-dependent aspartate aminotransferase-like (Major domain)"/>
    <property type="match status" value="1"/>
</dbReference>
<dbReference type="InterPro" id="IPR015421">
    <property type="entry name" value="PyrdxlP-dep_Trfase_major"/>
</dbReference>
<dbReference type="OrthoDB" id="10263824at2759"/>
<dbReference type="Proteomes" id="UP001152888">
    <property type="component" value="Unassembled WGS sequence"/>
</dbReference>
<accession>A0A9P0JZN9</accession>
<dbReference type="AlphaFoldDB" id="A0A9P0JZN9"/>
<sequence length="223" mass="24747">MISYFTSSFEVDCGKISQFKNIPGVSSEKSGDAILIDMLRSYAAGFIFTTSLPPTVLAGACKAIEILASEEGRQLREKHQANVKHLRNELLKRGFPVEHTPSHIIPIKIGNPLQCGAVSDMLLKEKGHYIQAINYPTVARGEEKLRLAPTPHHSKELMNKLVEDLSEVWAELKLPLGGLQCGQECKFCHQPILFDLFESRENSRNSMHNCNIPNCPQIVAAPA</sequence>
<evidence type="ECO:0000313" key="7">
    <source>
        <dbReference type="Proteomes" id="UP001152888"/>
    </source>
</evidence>
<reference evidence="6" key="1">
    <citation type="submission" date="2022-03" db="EMBL/GenBank/DDBJ databases">
        <authorList>
            <person name="Sayadi A."/>
        </authorList>
    </citation>
    <scope>NUCLEOTIDE SEQUENCE</scope>
</reference>
<name>A0A9P0JZN9_ACAOB</name>
<protein>
    <recommendedName>
        <fullName evidence="5">Aminotransferase class I/classII large domain-containing protein</fullName>
    </recommendedName>
</protein>
<dbReference type="GO" id="GO:0030170">
    <property type="term" value="F:pyridoxal phosphate binding"/>
    <property type="evidence" value="ECO:0007669"/>
    <property type="project" value="InterPro"/>
</dbReference>
<dbReference type="GO" id="GO:0042541">
    <property type="term" value="P:hemoglobin biosynthetic process"/>
    <property type="evidence" value="ECO:0007669"/>
    <property type="project" value="TreeGrafter"/>
</dbReference>
<dbReference type="SUPFAM" id="SSF53383">
    <property type="entry name" value="PLP-dependent transferases"/>
    <property type="match status" value="1"/>
</dbReference>
<dbReference type="InterPro" id="IPR004839">
    <property type="entry name" value="Aminotransferase_I/II_large"/>
</dbReference>
<keyword evidence="4" id="KW-0012">Acyltransferase</keyword>
<comment type="caution">
    <text evidence="6">The sequence shown here is derived from an EMBL/GenBank/DDBJ whole genome shotgun (WGS) entry which is preliminary data.</text>
</comment>
<dbReference type="GO" id="GO:0005739">
    <property type="term" value="C:mitochondrion"/>
    <property type="evidence" value="ECO:0007669"/>
    <property type="project" value="TreeGrafter"/>
</dbReference>
<comment type="cofactor">
    <cofactor evidence="1">
        <name>pyridoxal 5'-phosphate</name>
        <dbReference type="ChEBI" id="CHEBI:597326"/>
    </cofactor>
</comment>
<dbReference type="GO" id="GO:0003870">
    <property type="term" value="F:5-aminolevulinate synthase activity"/>
    <property type="evidence" value="ECO:0007669"/>
    <property type="project" value="TreeGrafter"/>
</dbReference>
<dbReference type="PANTHER" id="PTHR13693">
    <property type="entry name" value="CLASS II AMINOTRANSFERASE/8-AMINO-7-OXONONANOATE SYNTHASE"/>
    <property type="match status" value="1"/>
</dbReference>
<keyword evidence="3" id="KW-0808">Transferase</keyword>
<evidence type="ECO:0000256" key="2">
    <source>
        <dbReference type="ARBA" id="ARBA00008392"/>
    </source>
</evidence>
<dbReference type="InterPro" id="IPR015422">
    <property type="entry name" value="PyrdxlP-dep_Trfase_small"/>
</dbReference>
<dbReference type="GO" id="GO:0006783">
    <property type="term" value="P:heme biosynthetic process"/>
    <property type="evidence" value="ECO:0007669"/>
    <property type="project" value="TreeGrafter"/>
</dbReference>
<dbReference type="InterPro" id="IPR050087">
    <property type="entry name" value="AON_synthase_class-II"/>
</dbReference>
<dbReference type="Gene3D" id="3.90.1150.10">
    <property type="entry name" value="Aspartate Aminotransferase, domain 1"/>
    <property type="match status" value="1"/>
</dbReference>